<dbReference type="Proteomes" id="UP001235939">
    <property type="component" value="Chromosome 19"/>
</dbReference>
<accession>A0ABY6LLF0</accession>
<keyword evidence="2" id="KW-1185">Reference proteome</keyword>
<protein>
    <submittedName>
        <fullName evidence="1">FAM120B</fullName>
    </submittedName>
</protein>
<gene>
    <name evidence="1" type="ORF">LAZ67_19000520</name>
</gene>
<dbReference type="InterPro" id="IPR026784">
    <property type="entry name" value="Coact_PPARg"/>
</dbReference>
<dbReference type="PANTHER" id="PTHR15976">
    <property type="entry name" value="CONSTITUTIVE COACTIVATOR OF PEROXISOME PROLIFERATOR-ACTIVATED RECEPTOR GAMMA"/>
    <property type="match status" value="1"/>
</dbReference>
<proteinExistence type="predicted"/>
<reference evidence="1 2" key="1">
    <citation type="submission" date="2022-01" db="EMBL/GenBank/DDBJ databases">
        <title>A chromosomal length assembly of Cordylochernes scorpioides.</title>
        <authorList>
            <person name="Zeh D."/>
            <person name="Zeh J."/>
        </authorList>
    </citation>
    <scope>NUCLEOTIDE SEQUENCE [LARGE SCALE GENOMIC DNA]</scope>
    <source>
        <strain evidence="1">IN4F17</strain>
        <tissue evidence="1">Whole Body</tissue>
    </source>
</reference>
<dbReference type="EMBL" id="CP092881">
    <property type="protein sequence ID" value="UYV80540.1"/>
    <property type="molecule type" value="Genomic_DNA"/>
</dbReference>
<evidence type="ECO:0000313" key="1">
    <source>
        <dbReference type="EMBL" id="UYV80540.1"/>
    </source>
</evidence>
<sequence length="216" mass="24236">MSQLWHSHTTDSQRLACYLDCLGLGDRPDVLQSLPAHQAVLCSVLAYLVSRQCLAHWEVEVLLLQALCQLSTSLSHQVCPSHHFPNQLCGTVYSQLFFQQDKETANMAVDSAALMFQMAVMPRAVHLASLFLRGVLTLCMLSSAVGHPLPLAAHMPWHFFDGKLFHQLYCRRAGGTSLPQLLEELNVAGDIYANLQHLQDIIYVQLQPQQELIYNI</sequence>
<evidence type="ECO:0000313" key="2">
    <source>
        <dbReference type="Proteomes" id="UP001235939"/>
    </source>
</evidence>
<dbReference type="PANTHER" id="PTHR15976:SF17">
    <property type="entry name" value="CONSTITUTIVE COACTIVATOR OF PEROXISOME PROLIFERATOR-ACTIVATED RECEPTOR GAMMA"/>
    <property type="match status" value="1"/>
</dbReference>
<organism evidence="1 2">
    <name type="scientific">Cordylochernes scorpioides</name>
    <dbReference type="NCBI Taxonomy" id="51811"/>
    <lineage>
        <taxon>Eukaryota</taxon>
        <taxon>Metazoa</taxon>
        <taxon>Ecdysozoa</taxon>
        <taxon>Arthropoda</taxon>
        <taxon>Chelicerata</taxon>
        <taxon>Arachnida</taxon>
        <taxon>Pseudoscorpiones</taxon>
        <taxon>Cheliferoidea</taxon>
        <taxon>Chernetidae</taxon>
        <taxon>Cordylochernes</taxon>
    </lineage>
</organism>
<name>A0ABY6LLF0_9ARAC</name>